<evidence type="ECO:0000313" key="6">
    <source>
        <dbReference type="Proteomes" id="UP000694403"/>
    </source>
</evidence>
<comment type="subcellular location">
    <subcellularLocation>
        <location evidence="2">Nucleus</location>
    </subcellularLocation>
</comment>
<dbReference type="SMART" id="SM00526">
    <property type="entry name" value="H15"/>
    <property type="match status" value="1"/>
</dbReference>
<comment type="similarity">
    <text evidence="2">Belongs to the histone H1/H5 family.</text>
</comment>
<sequence length="196" mass="21458">QRHTLEESLEVRRQEGQEVDSVASGKKKRRKKKPPRRQRPAFAQLILWSVDFSKSRKGFSLVAIEKELAATGVDVQRNKSRIKAALKKLVTNNILCKVPGVTGAPGSYKLCKEPGVGKTQLILQLPKTKEAKKPAKQKRQADKKPFASQEAKKIKKKKGTGPKPPGKMRNVAEGKGAGKTSAASSARGAMAPPRKF</sequence>
<dbReference type="Gene3D" id="1.10.10.10">
    <property type="entry name" value="Winged helix-like DNA-binding domain superfamily/Winged helix DNA-binding domain"/>
    <property type="match status" value="1"/>
</dbReference>
<dbReference type="GO" id="GO:0003677">
    <property type="term" value="F:DNA binding"/>
    <property type="evidence" value="ECO:0007669"/>
    <property type="project" value="UniProtKB-KW"/>
</dbReference>
<proteinExistence type="inferred from homology"/>
<dbReference type="GO" id="GO:0030527">
    <property type="term" value="F:structural constituent of chromatin"/>
    <property type="evidence" value="ECO:0007669"/>
    <property type="project" value="InterPro"/>
</dbReference>
<feature type="compositionally biased region" description="Low complexity" evidence="3">
    <location>
        <begin position="178"/>
        <end position="189"/>
    </location>
</feature>
<reference evidence="5" key="1">
    <citation type="submission" date="2025-08" db="UniProtKB">
        <authorList>
            <consortium name="Ensembl"/>
        </authorList>
    </citation>
    <scope>IDENTIFICATION</scope>
</reference>
<feature type="region of interest" description="Disordered" evidence="3">
    <location>
        <begin position="126"/>
        <end position="196"/>
    </location>
</feature>
<dbReference type="Ensembl" id="ENSCSRT00000023272.1">
    <property type="protein sequence ID" value="ENSCSRP00000022293.1"/>
    <property type="gene ID" value="ENSCSRG00000016836.1"/>
</dbReference>
<keyword evidence="6" id="KW-1185">Reference proteome</keyword>
<dbReference type="InterPro" id="IPR005819">
    <property type="entry name" value="H1/H5"/>
</dbReference>
<dbReference type="InterPro" id="IPR005818">
    <property type="entry name" value="Histone_H1/H5_H15"/>
</dbReference>
<feature type="compositionally biased region" description="Basic and acidic residues" evidence="3">
    <location>
        <begin position="1"/>
        <end position="16"/>
    </location>
</feature>
<dbReference type="PROSITE" id="PS51504">
    <property type="entry name" value="H15"/>
    <property type="match status" value="1"/>
</dbReference>
<evidence type="ECO:0000313" key="5">
    <source>
        <dbReference type="Ensembl" id="ENSCSRP00000022293.1"/>
    </source>
</evidence>
<evidence type="ECO:0000259" key="4">
    <source>
        <dbReference type="PROSITE" id="PS51504"/>
    </source>
</evidence>
<evidence type="ECO:0000256" key="1">
    <source>
        <dbReference type="ARBA" id="ARBA00023125"/>
    </source>
</evidence>
<feature type="region of interest" description="Disordered" evidence="3">
    <location>
        <begin position="1"/>
        <end position="38"/>
    </location>
</feature>
<feature type="compositionally biased region" description="Basic residues" evidence="3">
    <location>
        <begin position="25"/>
        <end position="38"/>
    </location>
</feature>
<feature type="domain" description="H15" evidence="4">
    <location>
        <begin position="38"/>
        <end position="112"/>
    </location>
</feature>
<dbReference type="GO" id="GO:0000786">
    <property type="term" value="C:nucleosome"/>
    <property type="evidence" value="ECO:0007669"/>
    <property type="project" value="InterPro"/>
</dbReference>
<keyword evidence="1 2" id="KW-0238">DNA-binding</keyword>
<dbReference type="SUPFAM" id="SSF46785">
    <property type="entry name" value="Winged helix' DNA-binding domain"/>
    <property type="match status" value="1"/>
</dbReference>
<dbReference type="PRINTS" id="PR00624">
    <property type="entry name" value="HISTONEH5"/>
</dbReference>
<keyword evidence="2" id="KW-0158">Chromosome</keyword>
<dbReference type="InterPro" id="IPR036390">
    <property type="entry name" value="WH_DNA-bd_sf"/>
</dbReference>
<dbReference type="GO" id="GO:0005634">
    <property type="term" value="C:nucleus"/>
    <property type="evidence" value="ECO:0007669"/>
    <property type="project" value="UniProtKB-SubCell"/>
</dbReference>
<feature type="compositionally biased region" description="Basic and acidic residues" evidence="3">
    <location>
        <begin position="127"/>
        <end position="145"/>
    </location>
</feature>
<keyword evidence="2" id="KW-0539">Nucleus</keyword>
<dbReference type="Proteomes" id="UP000694403">
    <property type="component" value="Unplaced"/>
</dbReference>
<accession>A0A8C3T0T4</accession>
<evidence type="ECO:0000256" key="2">
    <source>
        <dbReference type="RuleBase" id="RU003894"/>
    </source>
</evidence>
<protein>
    <recommendedName>
        <fullName evidence="4">H15 domain-containing protein</fullName>
    </recommendedName>
</protein>
<dbReference type="Pfam" id="PF00538">
    <property type="entry name" value="Linker_histone"/>
    <property type="match status" value="1"/>
</dbReference>
<dbReference type="InterPro" id="IPR036388">
    <property type="entry name" value="WH-like_DNA-bd_sf"/>
</dbReference>
<evidence type="ECO:0000256" key="3">
    <source>
        <dbReference type="SAM" id="MobiDB-lite"/>
    </source>
</evidence>
<organism evidence="5 6">
    <name type="scientific">Chelydra serpentina</name>
    <name type="common">Snapping turtle</name>
    <name type="synonym">Testudo serpentina</name>
    <dbReference type="NCBI Taxonomy" id="8475"/>
    <lineage>
        <taxon>Eukaryota</taxon>
        <taxon>Metazoa</taxon>
        <taxon>Chordata</taxon>
        <taxon>Craniata</taxon>
        <taxon>Vertebrata</taxon>
        <taxon>Euteleostomi</taxon>
        <taxon>Archelosauria</taxon>
        <taxon>Testudinata</taxon>
        <taxon>Testudines</taxon>
        <taxon>Cryptodira</taxon>
        <taxon>Durocryptodira</taxon>
        <taxon>Americhelydia</taxon>
        <taxon>Chelydroidea</taxon>
        <taxon>Chelydridae</taxon>
        <taxon>Chelydra</taxon>
    </lineage>
</organism>
<dbReference type="GO" id="GO:0006334">
    <property type="term" value="P:nucleosome assembly"/>
    <property type="evidence" value="ECO:0007669"/>
    <property type="project" value="InterPro"/>
</dbReference>
<name>A0A8C3T0T4_CHESE</name>
<reference evidence="5" key="2">
    <citation type="submission" date="2025-09" db="UniProtKB">
        <authorList>
            <consortium name="Ensembl"/>
        </authorList>
    </citation>
    <scope>IDENTIFICATION</scope>
</reference>
<dbReference type="AlphaFoldDB" id="A0A8C3T0T4"/>